<dbReference type="NCBIfam" id="NF038301">
    <property type="entry name" value="EPS_HpsA"/>
    <property type="match status" value="1"/>
</dbReference>
<evidence type="ECO:0000313" key="3">
    <source>
        <dbReference type="EMBL" id="AUB38921.1"/>
    </source>
</evidence>
<dbReference type="EMBL" id="CP024785">
    <property type="protein sequence ID" value="AUB38921.1"/>
    <property type="molecule type" value="Genomic_DNA"/>
</dbReference>
<evidence type="ECO:0000313" key="4">
    <source>
        <dbReference type="Proteomes" id="UP000232003"/>
    </source>
</evidence>
<dbReference type="InterPro" id="IPR049774">
    <property type="entry name" value="EPS_HpsA-like"/>
</dbReference>
<feature type="compositionally biased region" description="Polar residues" evidence="1">
    <location>
        <begin position="771"/>
        <end position="784"/>
    </location>
</feature>
<dbReference type="RefSeq" id="WP_100900084.1">
    <property type="nucleotide sequence ID" value="NZ_CAWNNC010000001.1"/>
</dbReference>
<feature type="region of interest" description="Disordered" evidence="1">
    <location>
        <begin position="1646"/>
        <end position="1665"/>
    </location>
</feature>
<reference evidence="3 4" key="1">
    <citation type="submission" date="2017-11" db="EMBL/GenBank/DDBJ databases">
        <title>Complete genome of a free-living desiccation-tolerant cyanobacterium and its photosynthetic adaptation to extreme terrestrial habitat.</title>
        <authorList>
            <person name="Shang J."/>
        </authorList>
    </citation>
    <scope>NUCLEOTIDE SEQUENCE [LARGE SCALE GENOMIC DNA]</scope>
    <source>
        <strain evidence="3 4">CCNUN1</strain>
    </source>
</reference>
<dbReference type="KEGG" id="nfl:COO91_04900"/>
<dbReference type="Proteomes" id="UP000232003">
    <property type="component" value="Chromosome"/>
</dbReference>
<accession>A0A2K8STZ0</accession>
<name>A0A2K8STZ0_9NOSO</name>
<sequence length="1665" mass="180039">MSQKRQLVKAITKTFKQISKQFLSAINKQIIWLLRTISGTRRRRSSVNAGFILPTVAMVTLVVVLLTTAILFRSFERSKNASNVRVNEAVLNAATPAIDRARAKLDALLEDPTLPRGTPSDNALYDAFTKDKYRLGDETRLKLAFELPLNPDGTANTAGIQNPTSTTPIEYDETLKTAWKYAVDTDNNGKKDTFTLYGIFFRSPSRDSTGQFNRERKPLDARTPPMDNDASNQQCNASGFSSLVGNSSWYKLNSGNLGKSFFVYTVNVPITNLGTLSNTQYEIYKGNKSVVALEFQQDRSRVPLANNAVFFENDLEVIVGSTELLLNGRVHTNGNLLVGAIDSGGNITFRQVSSKTSCFYNQENGQISVGGNVGNGSLSQTGTQDVTVDLYRGFGNSISTAAINATNKSTNATAGATIGFNDAAYNQRIAAMKTTAIALCTDCNSATNGTTLKTAVAASSYPADVKTNVAAKVDNADDSTTAKNVLYDEIEIYLRNRTRRVPFAEIPDATGVGATAGYTAIDATLQPQASWREPLNSSNEFTGVTTSPPSVNTSQLEATQPNLQKKEGVQTNLGDRVFVGNNLPALWLKDGKYVGSEAEQPIVNASGTAINWTRYGSEPPARWRNTQIQAVADLGLSDRNGFWEENAAANPINDLDNVGGVRIVTGAGIYVDGTTATGALYDRPTYSFLPAPTPAPGVTLGTNDILVWPDTMPMSTPGDARKGDLLMRATAVYHYKVDYGTDQEPIACVSSYYDPSNEETKNNRPDITPTLPLSGTNGRSNNGVVYNFPGRTSFTTNKTRLQRQANLKFPNGRSVNKPLQDALLKIGTATTVPSTGLQLADYSAIDTALCAISILTTPNDFVTSPSNQPKHGAVREATFLDAREVKQINTSGSPTTYNLDLEQRQPSEIRVTDIDLSSSTGGIATTAITANEYLLPYSGIIYASRDDALLDASDTTSQSELLSPTDFRLDSTRRPNGIRLINGGTLARTSANTYNAKEKGLILITNLPAYIKGDFNLHRTSTSSTTQIEEFTEIESTSVNFYDRSTPNTTFACRAGRTGCPTTGGDLWRPATIIADSMTLLSGSFVDGVRRFADYDLNNNTGITVEDGLSPRPTLSSAFLATLDDRRLKRLKNGFWENSYSPSSFWTSDGNPRTDASGNSLGSYLVNGVTPIQRRVNGQPLYVMEMCRKVVVSECGTGDWAVGFDINGDGVLSTTSRTYTVNGVDISLVERDIKTYQLGQAIAAAAGSTTATTTALSNWSTAFSSAFPSIWYTGSFCSTSGSTTTCSKSIRERLGSGDTSTTYLSLQNTLATDRLYPRRVAFARDNSNNLVISNTASLLLGNPSLYKPMGIGCPLDTSGIVYISNGCTYGTNYGLTDSNIRAFWFRTTNSTTNPGDIDQATEANAKPLFYFPPIDGSDADTDPDLDGQPLLVPVLQIHDANSTPSNLRTDAVAVAAGDDFKSTWLQQATNTIFNATFVVGNSPGRTDEISSGLQNFVRFLESWDGRTAKISGSFIQLKRSSFSTAPIAPIFTNRQSNATASKDYNLSLFDYSLDTYPTRNANGLLPFYTAPNRKWGFDVGLLSEQPDLFAQRFTAPPTGRPNEFFREVGRDDTWVKTLLCAGEASNQTGIPTTSVPTITYTTKAVPDEYRPSDCPSASGIPSDSL</sequence>
<feature type="region of interest" description="Disordered" evidence="1">
    <location>
        <begin position="207"/>
        <end position="234"/>
    </location>
</feature>
<evidence type="ECO:0000256" key="1">
    <source>
        <dbReference type="SAM" id="MobiDB-lite"/>
    </source>
</evidence>
<dbReference type="OrthoDB" id="468482at2"/>
<keyword evidence="2" id="KW-0812">Transmembrane</keyword>
<keyword evidence="4" id="KW-1185">Reference proteome</keyword>
<organism evidence="3 4">
    <name type="scientific">Nostoc flagelliforme CCNUN1</name>
    <dbReference type="NCBI Taxonomy" id="2038116"/>
    <lineage>
        <taxon>Bacteria</taxon>
        <taxon>Bacillati</taxon>
        <taxon>Cyanobacteriota</taxon>
        <taxon>Cyanophyceae</taxon>
        <taxon>Nostocales</taxon>
        <taxon>Nostocaceae</taxon>
        <taxon>Nostoc</taxon>
    </lineage>
</organism>
<feature type="region of interest" description="Disordered" evidence="1">
    <location>
        <begin position="756"/>
        <end position="784"/>
    </location>
</feature>
<feature type="transmembrane region" description="Helical" evidence="2">
    <location>
        <begin position="51"/>
        <end position="72"/>
    </location>
</feature>
<evidence type="ECO:0000256" key="2">
    <source>
        <dbReference type="SAM" id="Phobius"/>
    </source>
</evidence>
<keyword evidence="2" id="KW-0472">Membrane</keyword>
<protein>
    <submittedName>
        <fullName evidence="3">Uncharacterized protein</fullName>
    </submittedName>
</protein>
<gene>
    <name evidence="3" type="ORF">COO91_04900</name>
</gene>
<proteinExistence type="predicted"/>
<keyword evidence="2" id="KW-1133">Transmembrane helix</keyword>